<reference evidence="3 4" key="1">
    <citation type="submission" date="2017-03" db="EMBL/GenBank/DDBJ databases">
        <title>Comparative genomics of honeybee gut symbionts reveal geographically distinct and subgroup specific antibiotic resistance.</title>
        <authorList>
            <person name="Ludvigsen J."/>
            <person name="Porcellato D."/>
            <person name="Labee-Lund T.M."/>
            <person name="Amdam G.V."/>
            <person name="Rudi K."/>
        </authorList>
    </citation>
    <scope>NUCLEOTIDE SEQUENCE [LARGE SCALE GENOMIC DNA]</scope>
    <source>
        <strain evidence="3 4">A-9-12</strain>
    </source>
</reference>
<organism evidence="3 4">
    <name type="scientific">Gilliamella apicola</name>
    <dbReference type="NCBI Taxonomy" id="1196095"/>
    <lineage>
        <taxon>Bacteria</taxon>
        <taxon>Pseudomonadati</taxon>
        <taxon>Pseudomonadota</taxon>
        <taxon>Gammaproteobacteria</taxon>
        <taxon>Orbales</taxon>
        <taxon>Orbaceae</taxon>
        <taxon>Gilliamella</taxon>
    </lineage>
</organism>
<dbReference type="Pfam" id="PF00874">
    <property type="entry name" value="PRD"/>
    <property type="match status" value="2"/>
</dbReference>
<name>A0ABX3YW57_9GAMM</name>
<dbReference type="InterPro" id="IPR036650">
    <property type="entry name" value="CAT_RNA-bd_dom_sf"/>
</dbReference>
<dbReference type="Proteomes" id="UP000194800">
    <property type="component" value="Unassembled WGS sequence"/>
</dbReference>
<dbReference type="SUPFAM" id="SSF63520">
    <property type="entry name" value="PTS-regulatory domain, PRD"/>
    <property type="match status" value="2"/>
</dbReference>
<accession>A0ABX3YW57</accession>
<evidence type="ECO:0000313" key="3">
    <source>
        <dbReference type="EMBL" id="OTQ09868.1"/>
    </source>
</evidence>
<dbReference type="PROSITE" id="PS51372">
    <property type="entry name" value="PRD_2"/>
    <property type="match status" value="2"/>
</dbReference>
<dbReference type="SMART" id="SM01061">
    <property type="entry name" value="CAT_RBD"/>
    <property type="match status" value="1"/>
</dbReference>
<dbReference type="EMBL" id="NART01000029">
    <property type="protein sequence ID" value="OTQ09868.1"/>
    <property type="molecule type" value="Genomic_DNA"/>
</dbReference>
<evidence type="ECO:0000256" key="1">
    <source>
        <dbReference type="ARBA" id="ARBA00022737"/>
    </source>
</evidence>
<evidence type="ECO:0000259" key="2">
    <source>
        <dbReference type="PROSITE" id="PS51372"/>
    </source>
</evidence>
<dbReference type="Gene3D" id="2.30.24.10">
    <property type="entry name" value="CAT RNA-binding domain"/>
    <property type="match status" value="1"/>
</dbReference>
<proteinExistence type="predicted"/>
<dbReference type="PANTHER" id="PTHR30185">
    <property type="entry name" value="CRYPTIC BETA-GLUCOSIDE BGL OPERON ANTITERMINATOR"/>
    <property type="match status" value="1"/>
</dbReference>
<dbReference type="InterPro" id="IPR036634">
    <property type="entry name" value="PRD_sf"/>
</dbReference>
<protein>
    <recommendedName>
        <fullName evidence="2">PRD domain-containing protein</fullName>
    </recommendedName>
</protein>
<keyword evidence="4" id="KW-1185">Reference proteome</keyword>
<dbReference type="InterPro" id="IPR011608">
    <property type="entry name" value="PRD"/>
</dbReference>
<gene>
    <name evidence="3" type="ORF">B6C91_07580</name>
</gene>
<evidence type="ECO:0000313" key="4">
    <source>
        <dbReference type="Proteomes" id="UP000194800"/>
    </source>
</evidence>
<sequence>MNVMIILKKFNNNAVVVDKNGHEIVVMGNGLGFGVSKGDVVDINKIEKTFVLTESNQNILINTLSDVPSEYLKLTETVIAFAEHDLGYKFNEYFLLSLSDHLYHAILRNNLGENINNPLRNEIKKIYPKEYLTSKKIVNLIFEEKNIIFDDDEATFITLHLVNGQQNLLSSKFEAQTIPRMVKDILKIVEFHFSVELNKNNVYYDRFLSHLKTFIERIFNDKQYNERENDSIFFDDLKQKDVQCYECVKKIVSYIKNKQNINISEDEKFYLFVYLYRITNQ</sequence>
<feature type="domain" description="PRD" evidence="2">
    <location>
        <begin position="66"/>
        <end position="171"/>
    </location>
</feature>
<dbReference type="InterPro" id="IPR004341">
    <property type="entry name" value="CAT_RNA-bd_dom"/>
</dbReference>
<feature type="domain" description="PRD" evidence="2">
    <location>
        <begin position="173"/>
        <end position="281"/>
    </location>
</feature>
<dbReference type="InterPro" id="IPR050661">
    <property type="entry name" value="BglG_antiterminators"/>
</dbReference>
<dbReference type="PANTHER" id="PTHR30185:SF15">
    <property type="entry name" value="CRYPTIC BETA-GLUCOSIDE BGL OPERON ANTITERMINATOR"/>
    <property type="match status" value="1"/>
</dbReference>
<dbReference type="Pfam" id="PF03123">
    <property type="entry name" value="CAT_RBD"/>
    <property type="match status" value="1"/>
</dbReference>
<keyword evidence="1" id="KW-0677">Repeat</keyword>
<dbReference type="SUPFAM" id="SSF50151">
    <property type="entry name" value="SacY-like RNA-binding domain"/>
    <property type="match status" value="1"/>
</dbReference>
<dbReference type="Gene3D" id="1.10.1790.10">
    <property type="entry name" value="PRD domain"/>
    <property type="match status" value="2"/>
</dbReference>
<comment type="caution">
    <text evidence="3">The sequence shown here is derived from an EMBL/GenBank/DDBJ whole genome shotgun (WGS) entry which is preliminary data.</text>
</comment>